<evidence type="ECO:0000313" key="2">
    <source>
        <dbReference type="EMBL" id="MBM6673306.1"/>
    </source>
</evidence>
<evidence type="ECO:0000313" key="3">
    <source>
        <dbReference type="Proteomes" id="UP000706891"/>
    </source>
</evidence>
<gene>
    <name evidence="2" type="ORF">H6A34_05375</name>
</gene>
<dbReference type="Proteomes" id="UP000706891">
    <property type="component" value="Unassembled WGS sequence"/>
</dbReference>
<comment type="caution">
    <text evidence="2">The sequence shown here is derived from an EMBL/GenBank/DDBJ whole genome shotgun (WGS) entry which is preliminary data.</text>
</comment>
<proteinExistence type="predicted"/>
<evidence type="ECO:0000256" key="1">
    <source>
        <dbReference type="SAM" id="SignalP"/>
    </source>
</evidence>
<dbReference type="SUPFAM" id="SSF56935">
    <property type="entry name" value="Porins"/>
    <property type="match status" value="1"/>
</dbReference>
<dbReference type="RefSeq" id="WP_021947309.1">
    <property type="nucleotide sequence ID" value="NZ_JACJJG010000018.1"/>
</dbReference>
<organism evidence="2 3">
    <name type="scientific">Marseilla massiliensis</name>
    <dbReference type="NCBI Taxonomy" id="1841864"/>
    <lineage>
        <taxon>Bacteria</taxon>
        <taxon>Pseudomonadati</taxon>
        <taxon>Bacteroidota</taxon>
        <taxon>Bacteroidia</taxon>
        <taxon>Bacteroidales</taxon>
        <taxon>Prevotellaceae</taxon>
        <taxon>Marseilla</taxon>
    </lineage>
</organism>
<keyword evidence="1" id="KW-0732">Signal</keyword>
<dbReference type="Gene3D" id="2.40.160.60">
    <property type="entry name" value="Outer membrane protein transport protein (OMPP1/FadL/TodX)"/>
    <property type="match status" value="1"/>
</dbReference>
<feature type="signal peptide" evidence="1">
    <location>
        <begin position="1"/>
        <end position="19"/>
    </location>
</feature>
<dbReference type="EMBL" id="JACJJG010000018">
    <property type="protein sequence ID" value="MBM6673306.1"/>
    <property type="molecule type" value="Genomic_DNA"/>
</dbReference>
<dbReference type="AlphaFoldDB" id="A0A938WRF5"/>
<reference evidence="2" key="1">
    <citation type="submission" date="2020-08" db="EMBL/GenBank/DDBJ databases">
        <authorList>
            <person name="Cejkova D."/>
            <person name="Kubasova T."/>
            <person name="Jahodarova E."/>
            <person name="Rychlik I."/>
        </authorList>
    </citation>
    <scope>NUCLEOTIDE SEQUENCE</scope>
    <source>
        <strain evidence="2">An824</strain>
    </source>
</reference>
<feature type="chain" id="PRO_5037506815" evidence="1">
    <location>
        <begin position="20"/>
        <end position="540"/>
    </location>
</feature>
<reference evidence="2" key="2">
    <citation type="journal article" date="2021" name="Sci. Rep.">
        <title>The distribution of antibiotic resistance genes in chicken gut microbiota commensals.</title>
        <authorList>
            <person name="Juricova H."/>
            <person name="Matiasovicova J."/>
            <person name="Kubasova T."/>
            <person name="Cejkova D."/>
            <person name="Rychlik I."/>
        </authorList>
    </citation>
    <scope>NUCLEOTIDE SEQUENCE</scope>
    <source>
        <strain evidence="2">An824</strain>
    </source>
</reference>
<keyword evidence="3" id="KW-1185">Reference proteome</keyword>
<sequence length="540" mass="60352">MKRSLLIFFSAFTAASLFAQETYENANIAAEDLNGTARYVGMGGAMDALGADISTIGTNPAGIGLFRHSTANVSFGFVSQQGGKSFADGNKTNMSFDQAGFVYSRRTGRNSFLNLAFNYHKSRNFDYILSAANALHGASQNKLTYSKIAQGLFGYDNEKWPNIVPNDPVSKLYNQVDYLYYNVFLFNNEDGSIGYNNSSNYLFNRANSGYIGEYDFNISGNINDRVYFGITFGISDVNYRGYSEYTEIPVDANGNRLPSAQVGEDGFLRLSDERRIDGTGFNVKAGIIFRPMEYSPFRIGLSVSTPTWYDLNTSNYTVLLNNTNVGMYDSGENNESYDFKLYTPWKFGISLGTTFGNYLAVGATYEYADYGNLDSRVNTGGGYDWYGDYYETTSSDRAMNAHTENVLKGVSTFKVGAEFKPDSKLAVRAGYNYVSPMYNKSGFKNWTIDSPGSYYASSTDYTNWKATNRITFGLGYDLSKFSIDLAYQYSVQSGDFRPFYGDDVTVFYPDETTENINNICNAVKVDNKRHQLLLTLGYHF</sequence>
<keyword evidence="2" id="KW-0675">Receptor</keyword>
<protein>
    <submittedName>
        <fullName evidence="2">Hemin receptor</fullName>
    </submittedName>
</protein>
<name>A0A938WRF5_9BACT</name>
<accession>A0A938WRF5</accession>